<comment type="caution">
    <text evidence="2">The sequence shown here is derived from an EMBL/GenBank/DDBJ whole genome shotgun (WGS) entry which is preliminary data.</text>
</comment>
<evidence type="ECO:0000313" key="3">
    <source>
        <dbReference type="Proteomes" id="UP000187209"/>
    </source>
</evidence>
<proteinExistence type="predicted"/>
<keyword evidence="3" id="KW-1185">Reference proteome</keyword>
<sequence>MQKDSLESETLKYKMSEDSKDLDEDVEVLEKNEVNQNMLCFMKTMTDADRIKRKSVDIFEDNNNSIHPTSWGKESQTATCRKCGKTGETIANKKCGIGNACCSCCFVIFCMCFCIPCLCCFSCDVHHYCSHCKEPLGISTFI</sequence>
<dbReference type="SMART" id="SM00714">
    <property type="entry name" value="LITAF"/>
    <property type="match status" value="1"/>
</dbReference>
<protein>
    <recommendedName>
        <fullName evidence="1">LITAF domain-containing protein</fullName>
    </recommendedName>
</protein>
<accession>A0A1R2BV95</accession>
<dbReference type="InterPro" id="IPR006629">
    <property type="entry name" value="LITAF"/>
</dbReference>
<dbReference type="OrthoDB" id="5599753at2759"/>
<evidence type="ECO:0000259" key="1">
    <source>
        <dbReference type="PROSITE" id="PS51837"/>
    </source>
</evidence>
<organism evidence="2 3">
    <name type="scientific">Stentor coeruleus</name>
    <dbReference type="NCBI Taxonomy" id="5963"/>
    <lineage>
        <taxon>Eukaryota</taxon>
        <taxon>Sar</taxon>
        <taxon>Alveolata</taxon>
        <taxon>Ciliophora</taxon>
        <taxon>Postciliodesmatophora</taxon>
        <taxon>Heterotrichea</taxon>
        <taxon>Heterotrichida</taxon>
        <taxon>Stentoridae</taxon>
        <taxon>Stentor</taxon>
    </lineage>
</organism>
<dbReference type="Pfam" id="PF10601">
    <property type="entry name" value="zf-LITAF-like"/>
    <property type="match status" value="1"/>
</dbReference>
<evidence type="ECO:0000313" key="2">
    <source>
        <dbReference type="EMBL" id="OMJ80666.1"/>
    </source>
</evidence>
<reference evidence="2 3" key="1">
    <citation type="submission" date="2016-11" db="EMBL/GenBank/DDBJ databases">
        <title>The macronuclear genome of Stentor coeruleus: a giant cell with tiny introns.</title>
        <authorList>
            <person name="Slabodnick M."/>
            <person name="Ruby J.G."/>
            <person name="Reiff S.B."/>
            <person name="Swart E.C."/>
            <person name="Gosai S."/>
            <person name="Prabakaran S."/>
            <person name="Witkowska E."/>
            <person name="Larue G.E."/>
            <person name="Fisher S."/>
            <person name="Freeman R.M."/>
            <person name="Gunawardena J."/>
            <person name="Chu W."/>
            <person name="Stover N.A."/>
            <person name="Gregory B.D."/>
            <person name="Nowacki M."/>
            <person name="Derisi J."/>
            <person name="Roy S.W."/>
            <person name="Marshall W.F."/>
            <person name="Sood P."/>
        </authorList>
    </citation>
    <scope>NUCLEOTIDE SEQUENCE [LARGE SCALE GENOMIC DNA]</scope>
    <source>
        <strain evidence="2">WM001</strain>
    </source>
</reference>
<dbReference type="Proteomes" id="UP000187209">
    <property type="component" value="Unassembled WGS sequence"/>
</dbReference>
<dbReference type="PROSITE" id="PS51837">
    <property type="entry name" value="LITAF"/>
    <property type="match status" value="1"/>
</dbReference>
<feature type="domain" description="LITAF" evidence="1">
    <location>
        <begin position="60"/>
        <end position="141"/>
    </location>
</feature>
<name>A0A1R2BV95_9CILI</name>
<dbReference type="EMBL" id="MPUH01000414">
    <property type="protein sequence ID" value="OMJ80666.1"/>
    <property type="molecule type" value="Genomic_DNA"/>
</dbReference>
<dbReference type="AlphaFoldDB" id="A0A1R2BV95"/>
<gene>
    <name evidence="2" type="ORF">SteCoe_19046</name>
</gene>